<keyword evidence="4 7" id="KW-0689">Ribosomal protein</keyword>
<comment type="similarity">
    <text evidence="1 7 8">Belongs to the universal ribosomal protein uS5 family.</text>
</comment>
<comment type="subunit">
    <text evidence="7">Part of the 30S ribosomal subunit. Contacts proteins S4 and S8.</text>
</comment>
<evidence type="ECO:0000256" key="5">
    <source>
        <dbReference type="ARBA" id="ARBA00023274"/>
    </source>
</evidence>
<dbReference type="GO" id="GO:0015935">
    <property type="term" value="C:small ribosomal subunit"/>
    <property type="evidence" value="ECO:0007669"/>
    <property type="project" value="InterPro"/>
</dbReference>
<comment type="function">
    <text evidence="7">With S4 and S12 plays an important role in translational accuracy.</text>
</comment>
<dbReference type="InterPro" id="IPR013810">
    <property type="entry name" value="Ribosomal_uS5_N"/>
</dbReference>
<dbReference type="NCBIfam" id="TIGR01021">
    <property type="entry name" value="rpsE_bact"/>
    <property type="match status" value="1"/>
</dbReference>
<dbReference type="FunFam" id="3.30.230.10:FF:000002">
    <property type="entry name" value="30S ribosomal protein S5"/>
    <property type="match status" value="1"/>
</dbReference>
<dbReference type="Proteomes" id="UP000215215">
    <property type="component" value="Unassembled WGS sequence"/>
</dbReference>
<dbReference type="SUPFAM" id="SSF54768">
    <property type="entry name" value="dsRNA-binding domain-like"/>
    <property type="match status" value="1"/>
</dbReference>
<dbReference type="PANTHER" id="PTHR48277">
    <property type="entry name" value="MITOCHONDRIAL RIBOSOMAL PROTEIN S5"/>
    <property type="match status" value="1"/>
</dbReference>
<evidence type="ECO:0000256" key="4">
    <source>
        <dbReference type="ARBA" id="ARBA00022980"/>
    </source>
</evidence>
<comment type="caution">
    <text evidence="10">The sequence shown here is derived from an EMBL/GenBank/DDBJ whole genome shotgun (WGS) entry which is preliminary data.</text>
</comment>
<dbReference type="PROSITE" id="PS50881">
    <property type="entry name" value="S5_DSRBD"/>
    <property type="match status" value="1"/>
</dbReference>
<evidence type="ECO:0000256" key="2">
    <source>
        <dbReference type="ARBA" id="ARBA00022730"/>
    </source>
</evidence>
<gene>
    <name evidence="7" type="primary">rpsE</name>
    <name evidence="10" type="ORF">CH333_04160</name>
</gene>
<dbReference type="InterPro" id="IPR020568">
    <property type="entry name" value="Ribosomal_Su5_D2-typ_SF"/>
</dbReference>
<evidence type="ECO:0000256" key="8">
    <source>
        <dbReference type="RuleBase" id="RU003823"/>
    </source>
</evidence>
<dbReference type="AlphaFoldDB" id="A0A235BUZ4"/>
<reference evidence="10 11" key="1">
    <citation type="submission" date="2017-07" db="EMBL/GenBank/DDBJ databases">
        <title>Recovery of genomes from metagenomes via a dereplication, aggregation, and scoring strategy.</title>
        <authorList>
            <person name="Sieber C.M."/>
            <person name="Probst A.J."/>
            <person name="Sharrar A."/>
            <person name="Thomas B.C."/>
            <person name="Hess M."/>
            <person name="Tringe S.G."/>
            <person name="Banfield J.F."/>
        </authorList>
    </citation>
    <scope>NUCLEOTIDE SEQUENCE [LARGE SCALE GENOMIC DNA]</scope>
    <source>
        <strain evidence="10">JGI_Cruoil_03_44_89</strain>
    </source>
</reference>
<accession>A0A235BUZ4</accession>
<comment type="domain">
    <text evidence="7">The N-terminal domain interacts with the head of the 30S subunit; the C-terminal domain interacts with the body and contacts protein S4. The interaction surface between S4 and S5 is involved in control of translational fidelity.</text>
</comment>
<dbReference type="HAMAP" id="MF_01307_B">
    <property type="entry name" value="Ribosomal_uS5_B"/>
    <property type="match status" value="1"/>
</dbReference>
<keyword evidence="3 7" id="KW-0694">RNA-binding</keyword>
<dbReference type="InterPro" id="IPR000851">
    <property type="entry name" value="Ribosomal_uS5"/>
</dbReference>
<organism evidence="10 11">
    <name type="scientific">candidate division WOR-3 bacterium JGI_Cruoil_03_44_89</name>
    <dbReference type="NCBI Taxonomy" id="1973748"/>
    <lineage>
        <taxon>Bacteria</taxon>
        <taxon>Bacteria division WOR-3</taxon>
    </lineage>
</organism>
<evidence type="ECO:0000313" key="11">
    <source>
        <dbReference type="Proteomes" id="UP000215215"/>
    </source>
</evidence>
<dbReference type="InterPro" id="IPR005324">
    <property type="entry name" value="Ribosomal_uS5_C"/>
</dbReference>
<keyword evidence="2 7" id="KW-0699">rRNA-binding</keyword>
<dbReference type="GO" id="GO:0006412">
    <property type="term" value="P:translation"/>
    <property type="evidence" value="ECO:0007669"/>
    <property type="project" value="UniProtKB-UniRule"/>
</dbReference>
<evidence type="ECO:0000256" key="3">
    <source>
        <dbReference type="ARBA" id="ARBA00022884"/>
    </source>
</evidence>
<evidence type="ECO:0000313" key="10">
    <source>
        <dbReference type="EMBL" id="OYD16148.1"/>
    </source>
</evidence>
<feature type="domain" description="S5 DRBM" evidence="9">
    <location>
        <begin position="8"/>
        <end position="71"/>
    </location>
</feature>
<comment type="function">
    <text evidence="7">Located at the back of the 30S subunit body where it stabilizes the conformation of the head with respect to the body.</text>
</comment>
<name>A0A235BUZ4_UNCW3</name>
<evidence type="ECO:0000256" key="7">
    <source>
        <dbReference type="HAMAP-Rule" id="MF_01307"/>
    </source>
</evidence>
<evidence type="ECO:0000256" key="6">
    <source>
        <dbReference type="ARBA" id="ARBA00035255"/>
    </source>
</evidence>
<dbReference type="PANTHER" id="PTHR48277:SF1">
    <property type="entry name" value="MITOCHONDRIAL RIBOSOMAL PROTEIN S5"/>
    <property type="match status" value="1"/>
</dbReference>
<evidence type="ECO:0000256" key="1">
    <source>
        <dbReference type="ARBA" id="ARBA00008945"/>
    </source>
</evidence>
<protein>
    <recommendedName>
        <fullName evidence="6 7">Small ribosomal subunit protein uS5</fullName>
    </recommendedName>
</protein>
<dbReference type="GO" id="GO:0003735">
    <property type="term" value="F:structural constituent of ribosome"/>
    <property type="evidence" value="ECO:0007669"/>
    <property type="project" value="UniProtKB-UniRule"/>
</dbReference>
<dbReference type="GO" id="GO:0019843">
    <property type="term" value="F:rRNA binding"/>
    <property type="evidence" value="ECO:0007669"/>
    <property type="project" value="UniProtKB-UniRule"/>
</dbReference>
<dbReference type="InterPro" id="IPR005712">
    <property type="entry name" value="Ribosomal_uS5_bac-type"/>
</dbReference>
<keyword evidence="5 7" id="KW-0687">Ribonucleoprotein</keyword>
<dbReference type="Pfam" id="PF00333">
    <property type="entry name" value="Ribosomal_S5"/>
    <property type="match status" value="1"/>
</dbReference>
<sequence length="158" mass="16937">MVEEEREFEERVVDVNRVAKVVKGGKRFRFSATVVVGDGVSRVGIAFGKAHEVSAAVRKGAERAQRNMKTVKIVNGTIPHSVVSKCGGARILMKPAAPGTGIIACEPVRAVLELSGVRNILTKSLGSTTTKNLVKATFLGLLSVKTKEEIEKIRGVKL</sequence>
<proteinExistence type="inferred from homology"/>
<evidence type="ECO:0000259" key="9">
    <source>
        <dbReference type="PROSITE" id="PS50881"/>
    </source>
</evidence>
<dbReference type="Gene3D" id="3.30.160.20">
    <property type="match status" value="1"/>
</dbReference>
<dbReference type="Pfam" id="PF03719">
    <property type="entry name" value="Ribosomal_S5_C"/>
    <property type="match status" value="1"/>
</dbReference>
<dbReference type="InterPro" id="IPR014721">
    <property type="entry name" value="Ribsml_uS5_D2-typ_fold_subgr"/>
</dbReference>
<dbReference type="Gene3D" id="3.30.230.10">
    <property type="match status" value="1"/>
</dbReference>
<dbReference type="EMBL" id="NOZQ01000084">
    <property type="protein sequence ID" value="OYD16148.1"/>
    <property type="molecule type" value="Genomic_DNA"/>
</dbReference>
<dbReference type="SUPFAM" id="SSF54211">
    <property type="entry name" value="Ribosomal protein S5 domain 2-like"/>
    <property type="match status" value="1"/>
</dbReference>
<dbReference type="GO" id="GO:0005737">
    <property type="term" value="C:cytoplasm"/>
    <property type="evidence" value="ECO:0007669"/>
    <property type="project" value="UniProtKB-ARBA"/>
</dbReference>